<protein>
    <submittedName>
        <fullName evidence="1">Uncharacterized protein</fullName>
    </submittedName>
</protein>
<gene>
    <name evidence="1" type="ORF">EBBID32_13120</name>
</gene>
<reference evidence="2" key="2">
    <citation type="submission" date="2013-04" db="EMBL/GenBank/DDBJ databases">
        <title>Bisphenol A degrading Sphingobium sp. strain BiD32.</title>
        <authorList>
            <person name="Nielsen J.L."/>
            <person name="Zhou N.A."/>
            <person name="Kjeldal H."/>
        </authorList>
    </citation>
    <scope>NUCLEOTIDE SEQUENCE [LARGE SCALE GENOMIC DNA]</scope>
    <source>
        <strain evidence="2">BiD32</strain>
    </source>
</reference>
<dbReference type="AlphaFoldDB" id="N1MNA6"/>
<sequence length="39" mass="4164">MVPSNRRWWPPKKIVTPAAADAVAGKPAILDPASPARRA</sequence>
<name>N1MNA6_9SPHN</name>
<organism evidence="1 2">
    <name type="scientific">Sphingobium indicum BiD32</name>
    <dbReference type="NCBI Taxonomy" id="1301087"/>
    <lineage>
        <taxon>Bacteria</taxon>
        <taxon>Pseudomonadati</taxon>
        <taxon>Pseudomonadota</taxon>
        <taxon>Alphaproteobacteria</taxon>
        <taxon>Sphingomonadales</taxon>
        <taxon>Sphingomonadaceae</taxon>
        <taxon>Sphingobium</taxon>
    </lineage>
</organism>
<proteinExistence type="predicted"/>
<reference evidence="1 2" key="1">
    <citation type="submission" date="2013-03" db="EMBL/GenBank/DDBJ databases">
        <authorList>
            <person name="Le V."/>
        </authorList>
    </citation>
    <scope>NUCLEOTIDE SEQUENCE [LARGE SCALE GENOMIC DNA]</scope>
    <source>
        <strain evidence="1 2">BiD32</strain>
    </source>
</reference>
<evidence type="ECO:0000313" key="2">
    <source>
        <dbReference type="Proteomes" id="UP000013201"/>
    </source>
</evidence>
<dbReference type="EMBL" id="CAVK010000061">
    <property type="protein sequence ID" value="CCW16973.1"/>
    <property type="molecule type" value="Genomic_DNA"/>
</dbReference>
<evidence type="ECO:0000313" key="1">
    <source>
        <dbReference type="EMBL" id="CCW16973.1"/>
    </source>
</evidence>
<dbReference type="Proteomes" id="UP000013201">
    <property type="component" value="Unassembled WGS sequence"/>
</dbReference>
<accession>N1MNA6</accession>
<comment type="caution">
    <text evidence="1">The sequence shown here is derived from an EMBL/GenBank/DDBJ whole genome shotgun (WGS) entry which is preliminary data.</text>
</comment>
<keyword evidence="2" id="KW-1185">Reference proteome</keyword>